<dbReference type="EMBL" id="QRTF01000009">
    <property type="protein sequence ID" value="RGQ51349.1"/>
    <property type="molecule type" value="Genomic_DNA"/>
</dbReference>
<dbReference type="EMBL" id="QSFX01000011">
    <property type="protein sequence ID" value="RHA89339.1"/>
    <property type="molecule type" value="Genomic_DNA"/>
</dbReference>
<accession>A0A1Q6T3E5</accession>
<comment type="caution">
    <text evidence="1">The sequence shown here is derived from an EMBL/GenBank/DDBJ whole genome shotgun (WGS) entry which is preliminary data.</text>
</comment>
<protein>
    <submittedName>
        <fullName evidence="1">Uncharacterized protein</fullName>
    </submittedName>
</protein>
<dbReference type="Proteomes" id="UP000283738">
    <property type="component" value="Unassembled WGS sequence"/>
</dbReference>
<proteinExistence type="predicted"/>
<evidence type="ECO:0000313" key="4">
    <source>
        <dbReference type="Proteomes" id="UP000283738"/>
    </source>
</evidence>
<gene>
    <name evidence="2" type="ORF">DW914_08005</name>
    <name evidence="1" type="ORF">DWY96_05965</name>
</gene>
<organism evidence="1 4">
    <name type="scientific">Roseburia inulinivorans</name>
    <dbReference type="NCBI Taxonomy" id="360807"/>
    <lineage>
        <taxon>Bacteria</taxon>
        <taxon>Bacillati</taxon>
        <taxon>Bacillota</taxon>
        <taxon>Clostridia</taxon>
        <taxon>Lachnospirales</taxon>
        <taxon>Lachnospiraceae</taxon>
        <taxon>Roseburia</taxon>
    </lineage>
</organism>
<reference evidence="3 4" key="1">
    <citation type="submission" date="2018-08" db="EMBL/GenBank/DDBJ databases">
        <title>A genome reference for cultivated species of the human gut microbiota.</title>
        <authorList>
            <person name="Zou Y."/>
            <person name="Xue W."/>
            <person name="Luo G."/>
        </authorList>
    </citation>
    <scope>NUCLEOTIDE SEQUENCE [LARGE SCALE GENOMIC DNA]</scope>
    <source>
        <strain evidence="1 4">AF28-15</strain>
        <strain evidence="2 3">AM42-1AC</strain>
    </source>
</reference>
<name>A0A1Q6T3E5_9FIRM</name>
<evidence type="ECO:0000313" key="1">
    <source>
        <dbReference type="EMBL" id="RGQ51349.1"/>
    </source>
</evidence>
<evidence type="ECO:0000313" key="2">
    <source>
        <dbReference type="EMBL" id="RHA89339.1"/>
    </source>
</evidence>
<dbReference type="AlphaFoldDB" id="A0A1Q6T3E5"/>
<dbReference type="Proteomes" id="UP000283492">
    <property type="component" value="Unassembled WGS sequence"/>
</dbReference>
<evidence type="ECO:0000313" key="3">
    <source>
        <dbReference type="Proteomes" id="UP000283492"/>
    </source>
</evidence>
<sequence length="64" mass="7340">MSWQIYGKIAEKIVAEELCNDLFCAIFKIEPTSVHFLHGNHQILISHDRHFVAEKNTVLLICSS</sequence>